<accession>A0A1Z8BFR7</accession>
<feature type="transmembrane region" description="Helical" evidence="6">
    <location>
        <begin position="279"/>
        <end position="300"/>
    </location>
</feature>
<evidence type="ECO:0000256" key="5">
    <source>
        <dbReference type="ARBA" id="ARBA00023136"/>
    </source>
</evidence>
<feature type="transmembrane region" description="Helical" evidence="6">
    <location>
        <begin position="464"/>
        <end position="486"/>
    </location>
</feature>
<evidence type="ECO:0000256" key="1">
    <source>
        <dbReference type="ARBA" id="ARBA00004651"/>
    </source>
</evidence>
<keyword evidence="2" id="KW-1003">Cell membrane</keyword>
<keyword evidence="3 6" id="KW-0812">Transmembrane</keyword>
<feature type="transmembrane region" description="Helical" evidence="6">
    <location>
        <begin position="406"/>
        <end position="428"/>
    </location>
</feature>
<evidence type="ECO:0000256" key="6">
    <source>
        <dbReference type="SAM" id="Phobius"/>
    </source>
</evidence>
<evidence type="ECO:0008006" key="9">
    <source>
        <dbReference type="Google" id="ProtNLM"/>
    </source>
</evidence>
<keyword evidence="4 6" id="KW-1133">Transmembrane helix</keyword>
<dbReference type="EMBL" id="MAAX01000018">
    <property type="protein sequence ID" value="OUS21422.1"/>
    <property type="molecule type" value="Genomic_DNA"/>
</dbReference>
<evidence type="ECO:0000256" key="4">
    <source>
        <dbReference type="ARBA" id="ARBA00022989"/>
    </source>
</evidence>
<comment type="subcellular location">
    <subcellularLocation>
        <location evidence="1">Cell membrane</location>
        <topology evidence="1">Multi-pass membrane protein</topology>
    </subcellularLocation>
</comment>
<dbReference type="InterPro" id="IPR002797">
    <property type="entry name" value="Polysacc_synth"/>
</dbReference>
<feature type="transmembrane region" description="Helical" evidence="6">
    <location>
        <begin position="378"/>
        <end position="400"/>
    </location>
</feature>
<protein>
    <recommendedName>
        <fullName evidence="9">Polysaccharide biosynthesis protein</fullName>
    </recommendedName>
</protein>
<feature type="transmembrane region" description="Helical" evidence="6">
    <location>
        <begin position="349"/>
        <end position="366"/>
    </location>
</feature>
<feature type="transmembrane region" description="Helical" evidence="6">
    <location>
        <begin position="166"/>
        <end position="184"/>
    </location>
</feature>
<comment type="caution">
    <text evidence="7">The sequence shown here is derived from an EMBL/GenBank/DDBJ whole genome shotgun (WGS) entry which is preliminary data.</text>
</comment>
<keyword evidence="5 6" id="KW-0472">Membrane</keyword>
<evidence type="ECO:0000256" key="3">
    <source>
        <dbReference type="ARBA" id="ARBA00022692"/>
    </source>
</evidence>
<gene>
    <name evidence="7" type="ORF">A9Q93_01060</name>
</gene>
<dbReference type="PANTHER" id="PTHR30250:SF11">
    <property type="entry name" value="O-ANTIGEN TRANSPORTER-RELATED"/>
    <property type="match status" value="1"/>
</dbReference>
<dbReference type="GO" id="GO:0005886">
    <property type="term" value="C:plasma membrane"/>
    <property type="evidence" value="ECO:0007669"/>
    <property type="project" value="UniProtKB-SubCell"/>
</dbReference>
<feature type="transmembrane region" description="Helical" evidence="6">
    <location>
        <begin position="234"/>
        <end position="259"/>
    </location>
</feature>
<feature type="transmembrane region" description="Helical" evidence="6">
    <location>
        <begin position="190"/>
        <end position="213"/>
    </location>
</feature>
<feature type="transmembrane region" description="Helical" evidence="6">
    <location>
        <begin position="20"/>
        <end position="44"/>
    </location>
</feature>
<dbReference type="PANTHER" id="PTHR30250">
    <property type="entry name" value="PST FAMILY PREDICTED COLANIC ACID TRANSPORTER"/>
    <property type="match status" value="1"/>
</dbReference>
<evidence type="ECO:0000313" key="8">
    <source>
        <dbReference type="Proteomes" id="UP000196102"/>
    </source>
</evidence>
<name>A0A1Z8BFR7_9FLAO</name>
<organism evidence="7 8">
    <name type="scientific">Nonlabens dokdonensis</name>
    <dbReference type="NCBI Taxonomy" id="328515"/>
    <lineage>
        <taxon>Bacteria</taxon>
        <taxon>Pseudomonadati</taxon>
        <taxon>Bacteroidota</taxon>
        <taxon>Flavobacteriia</taxon>
        <taxon>Flavobacteriales</taxon>
        <taxon>Flavobacteriaceae</taxon>
        <taxon>Nonlabens</taxon>
    </lineage>
</organism>
<proteinExistence type="predicted"/>
<reference evidence="8" key="1">
    <citation type="journal article" date="2017" name="Proc. Natl. Acad. Sci. U.S.A.">
        <title>Simulation of Deepwater Horizon oil plume reveals substrate specialization within a complex community of hydrocarbon-degraders.</title>
        <authorList>
            <person name="Hu P."/>
            <person name="Dubinsky E.A."/>
            <person name="Probst A.J."/>
            <person name="Wang J."/>
            <person name="Sieber C.M.K."/>
            <person name="Tom L.M."/>
            <person name="Gardinali P."/>
            <person name="Banfield J.F."/>
            <person name="Atlas R.M."/>
            <person name="Andersen G.L."/>
        </authorList>
    </citation>
    <scope>NUCLEOTIDE SEQUENCE [LARGE SCALE GENOMIC DNA]</scope>
</reference>
<dbReference type="AlphaFoldDB" id="A0A1Z8BFR7"/>
<feature type="transmembrane region" description="Helical" evidence="6">
    <location>
        <begin position="97"/>
        <end position="120"/>
    </location>
</feature>
<dbReference type="Proteomes" id="UP000196102">
    <property type="component" value="Unassembled WGS sequence"/>
</dbReference>
<feature type="transmembrane region" description="Helical" evidence="6">
    <location>
        <begin position="132"/>
        <end position="154"/>
    </location>
</feature>
<evidence type="ECO:0000256" key="2">
    <source>
        <dbReference type="ARBA" id="ARBA00022475"/>
    </source>
</evidence>
<dbReference type="InterPro" id="IPR050833">
    <property type="entry name" value="Poly_Biosynth_Transport"/>
</dbReference>
<dbReference type="RefSeq" id="WP_303685526.1">
    <property type="nucleotide sequence ID" value="NZ_CAJXYO010000011.1"/>
</dbReference>
<feature type="transmembrane region" description="Helical" evidence="6">
    <location>
        <begin position="440"/>
        <end position="458"/>
    </location>
</feature>
<sequence>MINSLQKGEYFIRTLFKNKIIKSVIWSFLGTFISKGFVFLGMFLVARMVSVDDYGLIGLLQSFINTFTLFSLASFGVTATKYLAKYSKTDKVKASEILSLTSLFVWSISLLVLILSIVFINQLESFVIGRNGLYFELLVCIAAIFFASLNGLQVGALAGLESFKKISIVNIVNGICVLPLMFFGTKYFGILGVVVAIAITNLSTWICSQILLHQELKKAEIKIVFTGLFQHKSILYNFSLPAFVSSLMISPIILSTNVILTKYNLNGYYHLGIYNASFYFSQIVTLLIGIVGQVFYPLAMRNFGKSNKVFDFINIVHPFAIGLFLVIPILILPDIFAQLFGNKYSNDDMYLTTILIGSFTIVNSLKVGIGRNFAAGNLMWYSVFSNLFWGILVLLLSYILVDYGAIGRALSYFSAYLLNFLLFVPFYIRKRLVDPKLIFNKFNLFILMILSSILFSFINLSSVFPRIIILLLSVVLIAYILYKWFLNYTTTHGKKY</sequence>
<feature type="transmembrane region" description="Helical" evidence="6">
    <location>
        <begin position="312"/>
        <end position="337"/>
    </location>
</feature>
<evidence type="ECO:0000313" key="7">
    <source>
        <dbReference type="EMBL" id="OUS21422.1"/>
    </source>
</evidence>
<dbReference type="Pfam" id="PF01943">
    <property type="entry name" value="Polysacc_synt"/>
    <property type="match status" value="1"/>
</dbReference>
<feature type="transmembrane region" description="Helical" evidence="6">
    <location>
        <begin position="56"/>
        <end position="77"/>
    </location>
</feature>